<sequence length="38" mass="4871">MDFLRKAFRMWRSHPPFVKKFGGRMKREVWEFKVERKK</sequence>
<dbReference type="STRING" id="1432656.X802_05055"/>
<dbReference type="AlphaFoldDB" id="A0A0X1KK10"/>
<reference evidence="1 2" key="1">
    <citation type="submission" date="2014-01" db="EMBL/GenBank/DDBJ databases">
        <title>Genome sequencing of Thermococcus guaymasensis.</title>
        <authorList>
            <person name="Zhang X."/>
            <person name="Alvare G."/>
            <person name="Fristensky B."/>
            <person name="Chen L."/>
            <person name="Suen T."/>
            <person name="Chen Q."/>
            <person name="Ma K."/>
        </authorList>
    </citation>
    <scope>NUCLEOTIDE SEQUENCE [LARGE SCALE GENOMIC DNA]</scope>
    <source>
        <strain evidence="1 2">DSM 11113</strain>
    </source>
</reference>
<proteinExistence type="predicted"/>
<evidence type="ECO:0000313" key="1">
    <source>
        <dbReference type="EMBL" id="AJC71609.1"/>
    </source>
</evidence>
<dbReference type="PATRIC" id="fig|1432656.3.peg.981"/>
<dbReference type="EMBL" id="CP007140">
    <property type="protein sequence ID" value="AJC71609.1"/>
    <property type="molecule type" value="Genomic_DNA"/>
</dbReference>
<evidence type="ECO:0000313" key="2">
    <source>
        <dbReference type="Proteomes" id="UP000062043"/>
    </source>
</evidence>
<accession>A0A0X1KK10</accession>
<protein>
    <submittedName>
        <fullName evidence="1">Uncharacterized protein</fullName>
    </submittedName>
</protein>
<keyword evidence="2" id="KW-1185">Reference proteome</keyword>
<name>A0A0X1KK10_9EURY</name>
<dbReference type="KEGG" id="tgy:X802_05055"/>
<gene>
    <name evidence="1" type="ORF">X802_05055</name>
</gene>
<dbReference type="Proteomes" id="UP000062043">
    <property type="component" value="Chromosome"/>
</dbReference>
<organism evidence="1 2">
    <name type="scientific">Thermococcus guaymasensis DSM 11113</name>
    <dbReference type="NCBI Taxonomy" id="1432656"/>
    <lineage>
        <taxon>Archaea</taxon>
        <taxon>Methanobacteriati</taxon>
        <taxon>Methanobacteriota</taxon>
        <taxon>Thermococci</taxon>
        <taxon>Thermococcales</taxon>
        <taxon>Thermococcaceae</taxon>
        <taxon>Thermococcus</taxon>
    </lineage>
</organism>